<accession>A0ACC0BW99</accession>
<name>A0ACC0BW99_CATRO</name>
<proteinExistence type="predicted"/>
<organism evidence="1 2">
    <name type="scientific">Catharanthus roseus</name>
    <name type="common">Madagascar periwinkle</name>
    <name type="synonym">Vinca rosea</name>
    <dbReference type="NCBI Taxonomy" id="4058"/>
    <lineage>
        <taxon>Eukaryota</taxon>
        <taxon>Viridiplantae</taxon>
        <taxon>Streptophyta</taxon>
        <taxon>Embryophyta</taxon>
        <taxon>Tracheophyta</taxon>
        <taxon>Spermatophyta</taxon>
        <taxon>Magnoliopsida</taxon>
        <taxon>eudicotyledons</taxon>
        <taxon>Gunneridae</taxon>
        <taxon>Pentapetalae</taxon>
        <taxon>asterids</taxon>
        <taxon>lamiids</taxon>
        <taxon>Gentianales</taxon>
        <taxon>Apocynaceae</taxon>
        <taxon>Rauvolfioideae</taxon>
        <taxon>Vinceae</taxon>
        <taxon>Catharanthinae</taxon>
        <taxon>Catharanthus</taxon>
    </lineage>
</organism>
<evidence type="ECO:0000313" key="2">
    <source>
        <dbReference type="Proteomes" id="UP001060085"/>
    </source>
</evidence>
<evidence type="ECO:0000313" key="1">
    <source>
        <dbReference type="EMBL" id="KAI5676958.1"/>
    </source>
</evidence>
<sequence>MSEEETFYRRLTGLLLARAKHNFHHGGGNVFNAYGRNNHGNVNFTPRKQVGVDNFSSYANSFEHTSNDNYGDTLKPSLIEELSKLNELPQATIEVDESVVLHVKEEISNVEHCDLMRDKNNEKGEYIEIKENGVEEKEKLVERLCIFDSISVISKESELLECSTEKESEFEKSERIQARMKEESSPTSPSRP</sequence>
<dbReference type="EMBL" id="CM044702">
    <property type="protein sequence ID" value="KAI5676958.1"/>
    <property type="molecule type" value="Genomic_DNA"/>
</dbReference>
<comment type="caution">
    <text evidence="1">The sequence shown here is derived from an EMBL/GenBank/DDBJ whole genome shotgun (WGS) entry which is preliminary data.</text>
</comment>
<keyword evidence="2" id="KW-1185">Reference proteome</keyword>
<dbReference type="Proteomes" id="UP001060085">
    <property type="component" value="Linkage Group LG02"/>
</dbReference>
<gene>
    <name evidence="1" type="ORF">M9H77_07908</name>
</gene>
<reference evidence="2" key="1">
    <citation type="journal article" date="2023" name="Nat. Plants">
        <title>Single-cell RNA sequencing provides a high-resolution roadmap for understanding the multicellular compartmentation of specialized metabolism.</title>
        <authorList>
            <person name="Sun S."/>
            <person name="Shen X."/>
            <person name="Li Y."/>
            <person name="Li Y."/>
            <person name="Wang S."/>
            <person name="Li R."/>
            <person name="Zhang H."/>
            <person name="Shen G."/>
            <person name="Guo B."/>
            <person name="Wei J."/>
            <person name="Xu J."/>
            <person name="St-Pierre B."/>
            <person name="Chen S."/>
            <person name="Sun C."/>
        </authorList>
    </citation>
    <scope>NUCLEOTIDE SEQUENCE [LARGE SCALE GENOMIC DNA]</scope>
</reference>
<protein>
    <submittedName>
        <fullName evidence="1">Uncharacterized protein</fullName>
    </submittedName>
</protein>